<organism evidence="1 2">
    <name type="scientific">Rhamnusium bicolor</name>
    <dbReference type="NCBI Taxonomy" id="1586634"/>
    <lineage>
        <taxon>Eukaryota</taxon>
        <taxon>Metazoa</taxon>
        <taxon>Ecdysozoa</taxon>
        <taxon>Arthropoda</taxon>
        <taxon>Hexapoda</taxon>
        <taxon>Insecta</taxon>
        <taxon>Pterygota</taxon>
        <taxon>Neoptera</taxon>
        <taxon>Endopterygota</taxon>
        <taxon>Coleoptera</taxon>
        <taxon>Polyphaga</taxon>
        <taxon>Cucujiformia</taxon>
        <taxon>Chrysomeloidea</taxon>
        <taxon>Cerambycidae</taxon>
        <taxon>Lepturinae</taxon>
        <taxon>Rhagiini</taxon>
        <taxon>Rhamnusium</taxon>
    </lineage>
</organism>
<dbReference type="AlphaFoldDB" id="A0AAV8WIZ8"/>
<dbReference type="InterPro" id="IPR036691">
    <property type="entry name" value="Endo/exonu/phosph_ase_sf"/>
</dbReference>
<sequence>MNLHAEYNRECDEYQAHRVLQAYDTAQFIMLTSGGADLVVLAGDLNTEPGDLAYRYASYEGYNINN</sequence>
<accession>A0AAV8WIZ8</accession>
<evidence type="ECO:0000313" key="2">
    <source>
        <dbReference type="Proteomes" id="UP001162156"/>
    </source>
</evidence>
<dbReference type="Gene3D" id="3.60.10.10">
    <property type="entry name" value="Endonuclease/exonuclease/phosphatase"/>
    <property type="match status" value="1"/>
</dbReference>
<comment type="caution">
    <text evidence="1">The sequence shown here is derived from an EMBL/GenBank/DDBJ whole genome shotgun (WGS) entry which is preliminary data.</text>
</comment>
<evidence type="ECO:0000313" key="1">
    <source>
        <dbReference type="EMBL" id="KAJ8926431.1"/>
    </source>
</evidence>
<dbReference type="EMBL" id="JANEYF010005896">
    <property type="protein sequence ID" value="KAJ8926431.1"/>
    <property type="molecule type" value="Genomic_DNA"/>
</dbReference>
<proteinExistence type="predicted"/>
<protein>
    <submittedName>
        <fullName evidence="1">Uncharacterized protein</fullName>
    </submittedName>
</protein>
<keyword evidence="2" id="KW-1185">Reference proteome</keyword>
<reference evidence="1" key="1">
    <citation type="journal article" date="2023" name="Insect Mol. Biol.">
        <title>Genome sequencing provides insights into the evolution of gene families encoding plant cell wall-degrading enzymes in longhorned beetles.</title>
        <authorList>
            <person name="Shin N.R."/>
            <person name="Okamura Y."/>
            <person name="Kirsch R."/>
            <person name="Pauchet Y."/>
        </authorList>
    </citation>
    <scope>NUCLEOTIDE SEQUENCE</scope>
    <source>
        <strain evidence="1">RBIC_L_NR</strain>
    </source>
</reference>
<name>A0AAV8WIZ8_9CUCU</name>
<dbReference type="SUPFAM" id="SSF56219">
    <property type="entry name" value="DNase I-like"/>
    <property type="match status" value="1"/>
</dbReference>
<gene>
    <name evidence="1" type="ORF">NQ314_021219</name>
</gene>
<dbReference type="Proteomes" id="UP001162156">
    <property type="component" value="Unassembled WGS sequence"/>
</dbReference>